<feature type="compositionally biased region" description="Basic and acidic residues" evidence="1">
    <location>
        <begin position="231"/>
        <end position="246"/>
    </location>
</feature>
<evidence type="ECO:0000313" key="2">
    <source>
        <dbReference type="EMBL" id="KAK4779978.1"/>
    </source>
</evidence>
<dbReference type="InterPro" id="IPR012442">
    <property type="entry name" value="DUF1645_plant"/>
</dbReference>
<sequence length="313" mass="34665">MMMMIPFDDNGGSSSEHGESGSHLREDFIGSLRIDDDNHDAGDLRQRAEVEDDVSEHSSRDCFESGVSIDLVCDEEDEEEGEFEFVCVNPDGSPISADDIFEDGKIRPVYPLFDRSILFGDSQDGARRSTEGAPKPRQPLKKLFLEMAETDELEGVEEGTYCVWKGKAAEEATSKSDRWSRKSNSTGFSRRWRFRDLVCRTNSDGKDAFVFLSSHRLHGGGGKIHQASKGDGGEKSGRTAASKEVKAQSTAIVTAAAAEGKGKGHTAHEKHYVRSRAAKESERRRSYLPYRQDLVGLGFFANVSSMTRNVHPF</sequence>
<feature type="compositionally biased region" description="Low complexity" evidence="1">
    <location>
        <begin position="247"/>
        <end position="258"/>
    </location>
</feature>
<dbReference type="Pfam" id="PF07816">
    <property type="entry name" value="DUF1645"/>
    <property type="match status" value="1"/>
</dbReference>
<comment type="caution">
    <text evidence="2">The sequence shown here is derived from an EMBL/GenBank/DDBJ whole genome shotgun (WGS) entry which is preliminary data.</text>
</comment>
<dbReference type="PANTHER" id="PTHR33095">
    <property type="entry name" value="OS07G0619500 PROTEIN"/>
    <property type="match status" value="1"/>
</dbReference>
<organism evidence="2 3">
    <name type="scientific">Trapa incisa</name>
    <dbReference type="NCBI Taxonomy" id="236973"/>
    <lineage>
        <taxon>Eukaryota</taxon>
        <taxon>Viridiplantae</taxon>
        <taxon>Streptophyta</taxon>
        <taxon>Embryophyta</taxon>
        <taxon>Tracheophyta</taxon>
        <taxon>Spermatophyta</taxon>
        <taxon>Magnoliopsida</taxon>
        <taxon>eudicotyledons</taxon>
        <taxon>Gunneridae</taxon>
        <taxon>Pentapetalae</taxon>
        <taxon>rosids</taxon>
        <taxon>malvids</taxon>
        <taxon>Myrtales</taxon>
        <taxon>Lythraceae</taxon>
        <taxon>Trapa</taxon>
    </lineage>
</organism>
<evidence type="ECO:0000313" key="3">
    <source>
        <dbReference type="Proteomes" id="UP001345219"/>
    </source>
</evidence>
<evidence type="ECO:0000256" key="1">
    <source>
        <dbReference type="SAM" id="MobiDB-lite"/>
    </source>
</evidence>
<dbReference type="Proteomes" id="UP001345219">
    <property type="component" value="Chromosome 13"/>
</dbReference>
<protein>
    <submittedName>
        <fullName evidence="2">Uncharacterized protein</fullName>
    </submittedName>
</protein>
<feature type="compositionally biased region" description="Basic and acidic residues" evidence="1">
    <location>
        <begin position="260"/>
        <end position="284"/>
    </location>
</feature>
<proteinExistence type="predicted"/>
<dbReference type="PANTHER" id="PTHR33095:SF114">
    <property type="entry name" value="DUF1645 FAMILY PROTEIN"/>
    <property type="match status" value="1"/>
</dbReference>
<reference evidence="2 3" key="1">
    <citation type="journal article" date="2023" name="Hortic Res">
        <title>Pangenome of water caltrop reveals structural variations and asymmetric subgenome divergence after allopolyploidization.</title>
        <authorList>
            <person name="Zhang X."/>
            <person name="Chen Y."/>
            <person name="Wang L."/>
            <person name="Yuan Y."/>
            <person name="Fang M."/>
            <person name="Shi L."/>
            <person name="Lu R."/>
            <person name="Comes H.P."/>
            <person name="Ma Y."/>
            <person name="Chen Y."/>
            <person name="Huang G."/>
            <person name="Zhou Y."/>
            <person name="Zheng Z."/>
            <person name="Qiu Y."/>
        </authorList>
    </citation>
    <scope>NUCLEOTIDE SEQUENCE [LARGE SCALE GENOMIC DNA]</scope>
    <source>
        <tissue evidence="2">Roots</tissue>
    </source>
</reference>
<dbReference type="AlphaFoldDB" id="A0AAN7LBV1"/>
<feature type="region of interest" description="Disordered" evidence="1">
    <location>
        <begin position="219"/>
        <end position="284"/>
    </location>
</feature>
<keyword evidence="3" id="KW-1185">Reference proteome</keyword>
<feature type="compositionally biased region" description="Basic and acidic residues" evidence="1">
    <location>
        <begin position="16"/>
        <end position="40"/>
    </location>
</feature>
<dbReference type="EMBL" id="JAXIOK010000001">
    <property type="protein sequence ID" value="KAK4779978.1"/>
    <property type="molecule type" value="Genomic_DNA"/>
</dbReference>
<name>A0AAN7LBV1_9MYRT</name>
<accession>A0AAN7LBV1</accession>
<gene>
    <name evidence="2" type="ORF">SAY87_016084</name>
</gene>
<feature type="region of interest" description="Disordered" evidence="1">
    <location>
        <begin position="1"/>
        <end position="40"/>
    </location>
</feature>